<dbReference type="STRING" id="554155.C5FMV0"/>
<dbReference type="CDD" id="cd18793">
    <property type="entry name" value="SF2_C_SNF"/>
    <property type="match status" value="1"/>
</dbReference>
<evidence type="ECO:0000256" key="3">
    <source>
        <dbReference type="ARBA" id="ARBA00022840"/>
    </source>
</evidence>
<dbReference type="Pfam" id="PF00271">
    <property type="entry name" value="Helicase_C"/>
    <property type="match status" value="1"/>
</dbReference>
<feature type="domain" description="Helicase C-terminal" evidence="6">
    <location>
        <begin position="815"/>
        <end position="967"/>
    </location>
</feature>
<dbReference type="InterPro" id="IPR000330">
    <property type="entry name" value="SNF2_N"/>
</dbReference>
<name>C5FMV0_ARTOC</name>
<evidence type="ECO:0000256" key="2">
    <source>
        <dbReference type="ARBA" id="ARBA00022801"/>
    </source>
</evidence>
<evidence type="ECO:0000259" key="5">
    <source>
        <dbReference type="PROSITE" id="PS51192"/>
    </source>
</evidence>
<organism evidence="7 8">
    <name type="scientific">Arthroderma otae (strain ATCC MYA-4605 / CBS 113480)</name>
    <name type="common">Microsporum canis</name>
    <dbReference type="NCBI Taxonomy" id="554155"/>
    <lineage>
        <taxon>Eukaryota</taxon>
        <taxon>Fungi</taxon>
        <taxon>Dikarya</taxon>
        <taxon>Ascomycota</taxon>
        <taxon>Pezizomycotina</taxon>
        <taxon>Eurotiomycetes</taxon>
        <taxon>Eurotiomycetidae</taxon>
        <taxon>Onygenales</taxon>
        <taxon>Arthrodermataceae</taxon>
        <taxon>Microsporum</taxon>
    </lineage>
</organism>
<dbReference type="PANTHER" id="PTHR45626:SF14">
    <property type="entry name" value="ATP-DEPENDENT DNA HELICASE (EUROFUNG)"/>
    <property type="match status" value="1"/>
</dbReference>
<dbReference type="SUPFAM" id="SSF52540">
    <property type="entry name" value="P-loop containing nucleoside triphosphate hydrolases"/>
    <property type="match status" value="2"/>
</dbReference>
<dbReference type="AlphaFoldDB" id="C5FMV0"/>
<dbReference type="Gene3D" id="3.40.50.10810">
    <property type="entry name" value="Tandem AAA-ATPase domain"/>
    <property type="match status" value="1"/>
</dbReference>
<dbReference type="InterPro" id="IPR050628">
    <property type="entry name" value="SNF2_RAD54_helicase_TF"/>
</dbReference>
<keyword evidence="1" id="KW-0547">Nucleotide-binding</keyword>
<dbReference type="SMART" id="SM00490">
    <property type="entry name" value="HELICc"/>
    <property type="match status" value="1"/>
</dbReference>
<dbReference type="GeneID" id="9226182"/>
<dbReference type="InterPro" id="IPR038718">
    <property type="entry name" value="SNF2-like_sf"/>
</dbReference>
<dbReference type="PROSITE" id="PS51194">
    <property type="entry name" value="HELICASE_CTER"/>
    <property type="match status" value="1"/>
</dbReference>
<sequence>MAECGIDTHESLVSFLRGPTILPAWRDLYLEHILPLQKGAKATGRPRPRGPSLKDVQTAIILGERDGQMRYSNPDKTGWTAVDHIALFLHRTRNLTVNHRDGIFFGKSLSATQLDRYLWSFFTLLSGEHVPSRLHRKRGGGIALVGDLAAEAATAVEENSTAVRDSTPTTSLPTASLPTTSLPTTPLAPPMSPSPRPPVMKTKKRKATPVPSTPSKKQVTDIAATQDVDMTDTPTATPTPSQRWRDEILTPSRRNALLASERRDMNNPYWKMRLLRSALHLATPIDPRPSDEDAMQDVDVDFNDTPTASQQPSQGTQAFDNTQYLTAESIDWQLEMASDSQTPVTIMPTDYSIRQFEVQQQWLDNLNYQRENVKEACGFLNIPVTTIPRMWGMRSGFTFKFWQPVAIWALWRFRMEKHLNGAILADLVGLGKTWVVIGYLLHRLFTIVNTPRPRPLCKPVLIIVPPTLVSQWEAEIQRITPKFRVVVYYGDSRAENHGVKGRLEADMPMFDGGDKCADIIVLSSYQSFNARHGSAEKADWLREHPNARFTDRRSWRYDLSGLFGDVILDEAHTIKNLTAQTTHTILSLKADFYLCLTATPLFNSLLDFQGFQQFIFTQDADSSWDGVPEDTNPFEQHDYKHLIMTPRAMDSFVWHKDVSSSTAGARLAKVWEKCLVRRTLTSRIPFNTGAVIGEDIPATQHKVVTAAFSDAEQTRYDAITKPLYRKLMRKLPNGKLVWNMAKYRQLALLTSWLDFEYVHNTIKSNNMPAAVRYANAKRLLPKWLTLIATKTQAECDVEGMSEEEQLAAILRTSPRLRAMLPIIAEEILLYNEKSMVWTLFPAQQVLITAALRLLNIDSRVYHAALTTKERAELVREFCTSSTSAMVLVCSYSVNSAGMNLQAKCRNIHLFDAAMSEAITRQAIGRCARLGQTRIVKVYEYRVPRSFNIRQVTNNVQKAIPGMIAELNRGIFTVEGNDDGDVDLGQWAINRESGEFVKVTEGDELGPGFFVIPPNKLVRYMMSAMKGELADIDVEEGEESH</sequence>
<evidence type="ECO:0000313" key="8">
    <source>
        <dbReference type="Proteomes" id="UP000002035"/>
    </source>
</evidence>
<dbReference type="GO" id="GO:0008094">
    <property type="term" value="F:ATP-dependent activity, acting on DNA"/>
    <property type="evidence" value="ECO:0007669"/>
    <property type="project" value="TreeGrafter"/>
</dbReference>
<dbReference type="InterPro" id="IPR049730">
    <property type="entry name" value="SNF2/RAD54-like_C"/>
</dbReference>
<feature type="compositionally biased region" description="Low complexity" evidence="4">
    <location>
        <begin position="231"/>
        <end position="240"/>
    </location>
</feature>
<proteinExistence type="predicted"/>
<keyword evidence="8" id="KW-1185">Reference proteome</keyword>
<dbReference type="OrthoDB" id="4448468at2759"/>
<dbReference type="PANTHER" id="PTHR45626">
    <property type="entry name" value="TRANSCRIPTION TERMINATION FACTOR 2-RELATED"/>
    <property type="match status" value="1"/>
</dbReference>
<dbReference type="GO" id="GO:0016787">
    <property type="term" value="F:hydrolase activity"/>
    <property type="evidence" value="ECO:0007669"/>
    <property type="project" value="UniProtKB-KW"/>
</dbReference>
<evidence type="ECO:0000259" key="6">
    <source>
        <dbReference type="PROSITE" id="PS51194"/>
    </source>
</evidence>
<dbReference type="OMA" id="KFWQPVA"/>
<reference evidence="8" key="1">
    <citation type="journal article" date="2012" name="MBio">
        <title>Comparative genome analysis of Trichophyton rubrum and related dermatophytes reveals candidate genes involved in infection.</title>
        <authorList>
            <person name="Martinez D.A."/>
            <person name="Oliver B.G."/>
            <person name="Graeser Y."/>
            <person name="Goldberg J.M."/>
            <person name="Li W."/>
            <person name="Martinez-Rossi N.M."/>
            <person name="Monod M."/>
            <person name="Shelest E."/>
            <person name="Barton R.C."/>
            <person name="Birch E."/>
            <person name="Brakhage A.A."/>
            <person name="Chen Z."/>
            <person name="Gurr S.J."/>
            <person name="Heiman D."/>
            <person name="Heitman J."/>
            <person name="Kosti I."/>
            <person name="Rossi A."/>
            <person name="Saif S."/>
            <person name="Samalova M."/>
            <person name="Saunders C.W."/>
            <person name="Shea T."/>
            <person name="Summerbell R.C."/>
            <person name="Xu J."/>
            <person name="Young S."/>
            <person name="Zeng Q."/>
            <person name="Birren B.W."/>
            <person name="Cuomo C.A."/>
            <person name="White T.C."/>
        </authorList>
    </citation>
    <scope>NUCLEOTIDE SEQUENCE [LARGE SCALE GENOMIC DNA]</scope>
    <source>
        <strain evidence="8">ATCC MYA-4605 / CBS 113480</strain>
    </source>
</reference>
<evidence type="ECO:0000256" key="1">
    <source>
        <dbReference type="ARBA" id="ARBA00022741"/>
    </source>
</evidence>
<dbReference type="VEuPathDB" id="FungiDB:MCYG_04005"/>
<gene>
    <name evidence="7" type="ORF">MCYG_04005</name>
</gene>
<dbReference type="PROSITE" id="PS51192">
    <property type="entry name" value="HELICASE_ATP_BIND_1"/>
    <property type="match status" value="1"/>
</dbReference>
<evidence type="ECO:0000313" key="7">
    <source>
        <dbReference type="EMBL" id="EEQ31186.1"/>
    </source>
</evidence>
<dbReference type="GO" id="GO:0006281">
    <property type="term" value="P:DNA repair"/>
    <property type="evidence" value="ECO:0007669"/>
    <property type="project" value="TreeGrafter"/>
</dbReference>
<feature type="compositionally biased region" description="Pro residues" evidence="4">
    <location>
        <begin position="186"/>
        <end position="198"/>
    </location>
</feature>
<dbReference type="HOGENOM" id="CLU_278505_0_0_1"/>
<keyword evidence="3" id="KW-0067">ATP-binding</keyword>
<dbReference type="RefSeq" id="XP_002846268.1">
    <property type="nucleotide sequence ID" value="XM_002846222.1"/>
</dbReference>
<dbReference type="Gene3D" id="3.40.50.300">
    <property type="entry name" value="P-loop containing nucleotide triphosphate hydrolases"/>
    <property type="match status" value="1"/>
</dbReference>
<evidence type="ECO:0000256" key="4">
    <source>
        <dbReference type="SAM" id="MobiDB-lite"/>
    </source>
</evidence>
<dbReference type="GO" id="GO:0005634">
    <property type="term" value="C:nucleus"/>
    <property type="evidence" value="ECO:0007669"/>
    <property type="project" value="TreeGrafter"/>
</dbReference>
<feature type="domain" description="Helicase ATP-binding" evidence="5">
    <location>
        <begin position="413"/>
        <end position="618"/>
    </location>
</feature>
<feature type="region of interest" description="Disordered" evidence="4">
    <location>
        <begin position="156"/>
        <end position="244"/>
    </location>
</feature>
<protein>
    <submittedName>
        <fullName evidence="7">Uncharacterized protein</fullName>
    </submittedName>
</protein>
<accession>C5FMV0</accession>
<dbReference type="InterPro" id="IPR001650">
    <property type="entry name" value="Helicase_C-like"/>
</dbReference>
<feature type="compositionally biased region" description="Low complexity" evidence="4">
    <location>
        <begin position="166"/>
        <end position="185"/>
    </location>
</feature>
<dbReference type="InterPro" id="IPR027417">
    <property type="entry name" value="P-loop_NTPase"/>
</dbReference>
<dbReference type="SMART" id="SM00487">
    <property type="entry name" value="DEXDc"/>
    <property type="match status" value="1"/>
</dbReference>
<dbReference type="InterPro" id="IPR014001">
    <property type="entry name" value="Helicase_ATP-bd"/>
</dbReference>
<dbReference type="EMBL" id="DS995704">
    <property type="protein sequence ID" value="EEQ31186.1"/>
    <property type="molecule type" value="Genomic_DNA"/>
</dbReference>
<dbReference type="Proteomes" id="UP000002035">
    <property type="component" value="Unassembled WGS sequence"/>
</dbReference>
<keyword evidence="2" id="KW-0378">Hydrolase</keyword>
<dbReference type="Pfam" id="PF00176">
    <property type="entry name" value="SNF2-rel_dom"/>
    <property type="match status" value="1"/>
</dbReference>
<dbReference type="GO" id="GO:0005524">
    <property type="term" value="F:ATP binding"/>
    <property type="evidence" value="ECO:0007669"/>
    <property type="project" value="UniProtKB-KW"/>
</dbReference>
<dbReference type="eggNOG" id="KOG1001">
    <property type="taxonomic scope" value="Eukaryota"/>
</dbReference>